<gene>
    <name evidence="2" type="ORF">F9U64_04435</name>
</gene>
<evidence type="ECO:0000313" key="2">
    <source>
        <dbReference type="EMBL" id="KAB8138525.1"/>
    </source>
</evidence>
<reference evidence="2 3" key="1">
    <citation type="submission" date="2019-10" db="EMBL/GenBank/DDBJ databases">
        <title>Gracilibacillus sp. nov. isolated from rice seeds.</title>
        <authorList>
            <person name="He S."/>
        </authorList>
    </citation>
    <scope>NUCLEOTIDE SEQUENCE [LARGE SCALE GENOMIC DNA]</scope>
    <source>
        <strain evidence="2 3">TD8</strain>
    </source>
</reference>
<feature type="transmembrane region" description="Helical" evidence="1">
    <location>
        <begin position="45"/>
        <end position="63"/>
    </location>
</feature>
<dbReference type="OrthoDB" id="2418141at2"/>
<keyword evidence="1" id="KW-0472">Membrane</keyword>
<protein>
    <recommendedName>
        <fullName evidence="4">Cxxc_20_cxxc protein</fullName>
    </recommendedName>
</protein>
<organism evidence="2 3">
    <name type="scientific">Gracilibacillus oryzae</name>
    <dbReference type="NCBI Taxonomy" id="1672701"/>
    <lineage>
        <taxon>Bacteria</taxon>
        <taxon>Bacillati</taxon>
        <taxon>Bacillota</taxon>
        <taxon>Bacilli</taxon>
        <taxon>Bacillales</taxon>
        <taxon>Bacillaceae</taxon>
        <taxon>Gracilibacillus</taxon>
    </lineage>
</organism>
<keyword evidence="1" id="KW-1133">Transmembrane helix</keyword>
<name>A0A7C8GV56_9BACI</name>
<comment type="caution">
    <text evidence="2">The sequence shown here is derived from an EMBL/GenBank/DDBJ whole genome shotgun (WGS) entry which is preliminary data.</text>
</comment>
<sequence>MPVCQICHKTWSWKQTIKKSFTLDTGMNCPYCGEKQYVTTKTRKITALITFAVPVIMLVNLFFGASLVFLFLLIGVVFLFFGTYPFYMKLSNEEETIW</sequence>
<evidence type="ECO:0008006" key="4">
    <source>
        <dbReference type="Google" id="ProtNLM"/>
    </source>
</evidence>
<keyword evidence="1" id="KW-0812">Transmembrane</keyword>
<evidence type="ECO:0000313" key="3">
    <source>
        <dbReference type="Proteomes" id="UP000480246"/>
    </source>
</evidence>
<keyword evidence="3" id="KW-1185">Reference proteome</keyword>
<feature type="transmembrane region" description="Helical" evidence="1">
    <location>
        <begin position="69"/>
        <end position="87"/>
    </location>
</feature>
<dbReference type="InterPro" id="IPR026369">
    <property type="entry name" value="CxxC_20_CxxC"/>
</dbReference>
<dbReference type="EMBL" id="WEID01000016">
    <property type="protein sequence ID" value="KAB8138525.1"/>
    <property type="molecule type" value="Genomic_DNA"/>
</dbReference>
<dbReference type="NCBIfam" id="TIGR04104">
    <property type="entry name" value="cxxc_20_cxxc"/>
    <property type="match status" value="1"/>
</dbReference>
<dbReference type="RefSeq" id="WP_153401796.1">
    <property type="nucleotide sequence ID" value="NZ_ML762425.1"/>
</dbReference>
<dbReference type="Proteomes" id="UP000480246">
    <property type="component" value="Unassembled WGS sequence"/>
</dbReference>
<dbReference type="AlphaFoldDB" id="A0A7C8GV56"/>
<proteinExistence type="predicted"/>
<evidence type="ECO:0000256" key="1">
    <source>
        <dbReference type="SAM" id="Phobius"/>
    </source>
</evidence>
<accession>A0A7C8GV56</accession>